<feature type="domain" description="AB hydrolase-1" evidence="4">
    <location>
        <begin position="95"/>
        <end position="257"/>
    </location>
</feature>
<dbReference type="STRING" id="211114.SAMN04489726_6424"/>
<dbReference type="Pfam" id="PF00561">
    <property type="entry name" value="Abhydrolase_1"/>
    <property type="match status" value="1"/>
</dbReference>
<proteinExistence type="inferred from homology"/>
<reference evidence="6 7" key="1">
    <citation type="submission" date="2016-10" db="EMBL/GenBank/DDBJ databases">
        <authorList>
            <person name="de Groot N.N."/>
        </authorList>
    </citation>
    <scope>NUCLEOTIDE SEQUENCE [LARGE SCALE GENOMIC DNA]</scope>
    <source>
        <strain evidence="6 7">DSM 44149</strain>
    </source>
</reference>
<feature type="signal peptide" evidence="3">
    <location>
        <begin position="1"/>
        <end position="23"/>
    </location>
</feature>
<dbReference type="GO" id="GO:0016787">
    <property type="term" value="F:hydrolase activity"/>
    <property type="evidence" value="ECO:0007669"/>
    <property type="project" value="UniProtKB-KW"/>
</dbReference>
<accession>A0A1H0B203</accession>
<dbReference type="InterPro" id="IPR029058">
    <property type="entry name" value="AB_hydrolase_fold"/>
</dbReference>
<dbReference type="InterPro" id="IPR000073">
    <property type="entry name" value="AB_hydrolase_1"/>
</dbReference>
<evidence type="ECO:0000256" key="2">
    <source>
        <dbReference type="ARBA" id="ARBA00022801"/>
    </source>
</evidence>
<dbReference type="EMBL" id="LT629701">
    <property type="protein sequence ID" value="SDN39615.1"/>
    <property type="molecule type" value="Genomic_DNA"/>
</dbReference>
<evidence type="ECO:0000259" key="5">
    <source>
        <dbReference type="Pfam" id="PF08386"/>
    </source>
</evidence>
<dbReference type="RefSeq" id="WP_052406801.1">
    <property type="nucleotide sequence ID" value="NZ_JOEF01000001.1"/>
</dbReference>
<organism evidence="6 7">
    <name type="scientific">Allokutzneria albata</name>
    <name type="common">Kibdelosporangium albatum</name>
    <dbReference type="NCBI Taxonomy" id="211114"/>
    <lineage>
        <taxon>Bacteria</taxon>
        <taxon>Bacillati</taxon>
        <taxon>Actinomycetota</taxon>
        <taxon>Actinomycetes</taxon>
        <taxon>Pseudonocardiales</taxon>
        <taxon>Pseudonocardiaceae</taxon>
        <taxon>Allokutzneria</taxon>
    </lineage>
</organism>
<keyword evidence="3" id="KW-0732">Signal</keyword>
<dbReference type="PANTHER" id="PTHR43248:SF25">
    <property type="entry name" value="AB HYDROLASE-1 DOMAIN-CONTAINING PROTEIN-RELATED"/>
    <property type="match status" value="1"/>
</dbReference>
<dbReference type="InterPro" id="IPR013595">
    <property type="entry name" value="Pept_S33_TAP-like_C"/>
</dbReference>
<dbReference type="Pfam" id="PF08386">
    <property type="entry name" value="Abhydrolase_4"/>
    <property type="match status" value="1"/>
</dbReference>
<evidence type="ECO:0000313" key="7">
    <source>
        <dbReference type="Proteomes" id="UP000183376"/>
    </source>
</evidence>
<evidence type="ECO:0000256" key="1">
    <source>
        <dbReference type="ARBA" id="ARBA00010088"/>
    </source>
</evidence>
<dbReference type="InterPro" id="IPR051601">
    <property type="entry name" value="Serine_prot/Carboxylest_S33"/>
</dbReference>
<dbReference type="OrthoDB" id="4006962at2"/>
<feature type="chain" id="PRO_5038485772" evidence="3">
    <location>
        <begin position="24"/>
        <end position="465"/>
    </location>
</feature>
<keyword evidence="2 6" id="KW-0378">Hydrolase</keyword>
<name>A0A1H0B203_ALLAB</name>
<dbReference type="SUPFAM" id="SSF53474">
    <property type="entry name" value="alpha/beta-Hydrolases"/>
    <property type="match status" value="1"/>
</dbReference>
<evidence type="ECO:0000313" key="6">
    <source>
        <dbReference type="EMBL" id="SDN39615.1"/>
    </source>
</evidence>
<protein>
    <submittedName>
        <fullName evidence="6">Alpha/beta hydrolase fold</fullName>
    </submittedName>
</protein>
<dbReference type="Proteomes" id="UP000183376">
    <property type="component" value="Chromosome I"/>
</dbReference>
<feature type="domain" description="Peptidase S33 tripeptidyl aminopeptidase-like C-terminal" evidence="5">
    <location>
        <begin position="365"/>
        <end position="463"/>
    </location>
</feature>
<dbReference type="PANTHER" id="PTHR43248">
    <property type="entry name" value="2-SUCCINYL-6-HYDROXY-2,4-CYCLOHEXADIENE-1-CARBOXYLATE SYNTHASE"/>
    <property type="match status" value="1"/>
</dbReference>
<sequence length="465" mass="50425">MRAAITITAVAGLLAGLTTAAGATETLRWRDCGEGVQCADVRVPVDWARPHGQRTSIGLAKIPARDQATKLGPLVANLGGPGPTVAHVPRLKDSFAELTRWFDVIIFDPRGFGASRGVTCPTPSPVPDLTAWPPNREAYQAYAEANRRFAHDCTPALGSLRDKLNSWQSTHDLDAIRVALGQRELNYYGNSYGTVYGQNYAELFGNKINRMYLDSVFDHSDPDMSSWALSGPEVTEANLHRFAKWAGQDPASALRGKDVLATWDRVIAAAQRNPIPAPGAGRTVTASEIAMAAAPGFEQMWPEFAKALAQADTGDATLIATRRPGARDPDLSRIALCSDFPYDVSYDSLKRLENEARVRAPRLGWRDVWLMGYHCAGLPKIGTYPPKPIRAKHAAPALVTNGSYDHGTPPEFGKRVAAQLPGARYLSAEGGHAQYWGGRNACVRDRVHRYLVDGELPAPGTHCPA</sequence>
<comment type="similarity">
    <text evidence="1">Belongs to the peptidase S33 family.</text>
</comment>
<keyword evidence="7" id="KW-1185">Reference proteome</keyword>
<gene>
    <name evidence="6" type="ORF">SAMN04489726_6424</name>
</gene>
<evidence type="ECO:0000256" key="3">
    <source>
        <dbReference type="SAM" id="SignalP"/>
    </source>
</evidence>
<dbReference type="eggNOG" id="COG0596">
    <property type="taxonomic scope" value="Bacteria"/>
</dbReference>
<dbReference type="Gene3D" id="3.40.50.1820">
    <property type="entry name" value="alpha/beta hydrolase"/>
    <property type="match status" value="1"/>
</dbReference>
<dbReference type="AlphaFoldDB" id="A0A1H0B203"/>
<evidence type="ECO:0000259" key="4">
    <source>
        <dbReference type="Pfam" id="PF00561"/>
    </source>
</evidence>